<organism evidence="2 3">
    <name type="scientific">Puccinia graminis f. sp. tritici</name>
    <dbReference type="NCBI Taxonomy" id="56615"/>
    <lineage>
        <taxon>Eukaryota</taxon>
        <taxon>Fungi</taxon>
        <taxon>Dikarya</taxon>
        <taxon>Basidiomycota</taxon>
        <taxon>Pucciniomycotina</taxon>
        <taxon>Pucciniomycetes</taxon>
        <taxon>Pucciniales</taxon>
        <taxon>Pucciniaceae</taxon>
        <taxon>Puccinia</taxon>
    </lineage>
</organism>
<evidence type="ECO:0008006" key="4">
    <source>
        <dbReference type="Google" id="ProtNLM"/>
    </source>
</evidence>
<dbReference type="InterPro" id="IPR012337">
    <property type="entry name" value="RNaseH-like_sf"/>
</dbReference>
<dbReference type="EMBL" id="VDEP01000037">
    <property type="protein sequence ID" value="KAA1135907.1"/>
    <property type="molecule type" value="Genomic_DNA"/>
</dbReference>
<proteinExistence type="predicted"/>
<evidence type="ECO:0000313" key="2">
    <source>
        <dbReference type="EMBL" id="KAA1135907.1"/>
    </source>
</evidence>
<name>A0A5B0SDK3_PUCGR</name>
<dbReference type="Proteomes" id="UP000325313">
    <property type="component" value="Unassembled WGS sequence"/>
</dbReference>
<protein>
    <recommendedName>
        <fullName evidence="4">hAT-like transposase RNase-H fold domain-containing protein</fullName>
    </recommendedName>
</protein>
<evidence type="ECO:0000313" key="3">
    <source>
        <dbReference type="Proteomes" id="UP000325313"/>
    </source>
</evidence>
<feature type="region of interest" description="Disordered" evidence="1">
    <location>
        <begin position="46"/>
        <end position="84"/>
    </location>
</feature>
<dbReference type="SUPFAM" id="SSF53098">
    <property type="entry name" value="Ribonuclease H-like"/>
    <property type="match status" value="1"/>
</dbReference>
<evidence type="ECO:0000256" key="1">
    <source>
        <dbReference type="SAM" id="MobiDB-lite"/>
    </source>
</evidence>
<sequence length="296" mass="32791">MSTEVDQLVLNKTGTSLDLLHNHISCFCHKLSLILNAGLKAIAEDPGSARDTNDPDADNQSVENDSVSVSSKSTNEEPETPATNNINAILKKADFVIQKITSSSSRRSEFDTWAQKLDYSGPGLIAGYGIRWNVKFKSQERAYNACKTSKIVKNAKEQIYFITKKMEGNVSLASMMLAEYLNIKEYLQKKLASLTKPVFTLMINKMIAKTNIYIKEALDCDAILLAATLNSAYRLSMIQQWFPSHHTKAQVLIDVAYGELKLELNSKEEKKEPTTTLATQDVNGSGRPVGSWVGFG</sequence>
<comment type="caution">
    <text evidence="2">The sequence shown here is derived from an EMBL/GenBank/DDBJ whole genome shotgun (WGS) entry which is preliminary data.</text>
</comment>
<dbReference type="AlphaFoldDB" id="A0A5B0SDK3"/>
<reference evidence="2 3" key="1">
    <citation type="submission" date="2019-05" db="EMBL/GenBank/DDBJ databases">
        <title>Emergence of the Ug99 lineage of the wheat stem rust pathogen through somatic hybridization.</title>
        <authorList>
            <person name="Li F."/>
            <person name="Upadhyaya N.M."/>
            <person name="Sperschneider J."/>
            <person name="Matny O."/>
            <person name="Nguyen-Phuc H."/>
            <person name="Mago R."/>
            <person name="Raley C."/>
            <person name="Miller M.E."/>
            <person name="Silverstein K.A.T."/>
            <person name="Henningsen E."/>
            <person name="Hirsch C.D."/>
            <person name="Visser B."/>
            <person name="Pretorius Z.A."/>
            <person name="Steffenson B.J."/>
            <person name="Schwessinger B."/>
            <person name="Dodds P.N."/>
            <person name="Figueroa M."/>
        </authorList>
    </citation>
    <scope>NUCLEOTIDE SEQUENCE [LARGE SCALE GENOMIC DNA]</scope>
    <source>
        <strain evidence="2 3">Ug99</strain>
    </source>
</reference>
<feature type="compositionally biased region" description="Polar residues" evidence="1">
    <location>
        <begin position="58"/>
        <end position="73"/>
    </location>
</feature>
<gene>
    <name evidence="2" type="ORF">PGTUg99_032276</name>
</gene>
<accession>A0A5B0SDK3</accession>